<evidence type="ECO:0000313" key="10">
    <source>
        <dbReference type="Ensembl" id="ENSDLAP00005076089.1"/>
    </source>
</evidence>
<dbReference type="GO" id="GO:0009897">
    <property type="term" value="C:external side of plasma membrane"/>
    <property type="evidence" value="ECO:0007669"/>
    <property type="project" value="TreeGrafter"/>
</dbReference>
<keyword evidence="11" id="KW-1185">Reference proteome</keyword>
<feature type="transmembrane region" description="Helical" evidence="8">
    <location>
        <begin position="202"/>
        <end position="224"/>
    </location>
</feature>
<comment type="subcellular location">
    <subcellularLocation>
        <location evidence="1">Membrane</location>
    </subcellularLocation>
</comment>
<feature type="region of interest" description="Disordered" evidence="7">
    <location>
        <begin position="26"/>
        <end position="46"/>
    </location>
</feature>
<dbReference type="PROSITE" id="PS50835">
    <property type="entry name" value="IG_LIKE"/>
    <property type="match status" value="1"/>
</dbReference>
<evidence type="ECO:0000256" key="2">
    <source>
        <dbReference type="ARBA" id="ARBA00022729"/>
    </source>
</evidence>
<reference evidence="10" key="2">
    <citation type="submission" date="2025-09" db="UniProtKB">
        <authorList>
            <consortium name="Ensembl"/>
        </authorList>
    </citation>
    <scope>IDENTIFICATION</scope>
</reference>
<dbReference type="GO" id="GO:0050863">
    <property type="term" value="P:regulation of T cell activation"/>
    <property type="evidence" value="ECO:0007669"/>
    <property type="project" value="UniProtKB-ARBA"/>
</dbReference>
<dbReference type="InterPro" id="IPR007110">
    <property type="entry name" value="Ig-like_dom"/>
</dbReference>
<dbReference type="Proteomes" id="UP000694389">
    <property type="component" value="Unassembled WGS sequence"/>
</dbReference>
<dbReference type="Ensembl" id="ENSDLAT00005077297.1">
    <property type="protein sequence ID" value="ENSDLAP00005076089.1"/>
    <property type="gene ID" value="ENSDLAG00005031000.1"/>
</dbReference>
<dbReference type="GO" id="GO:0005102">
    <property type="term" value="F:signaling receptor binding"/>
    <property type="evidence" value="ECO:0007669"/>
    <property type="project" value="TreeGrafter"/>
</dbReference>
<keyword evidence="8" id="KW-0812">Transmembrane</keyword>
<dbReference type="PANTHER" id="PTHR24100">
    <property type="entry name" value="BUTYROPHILIN"/>
    <property type="match status" value="1"/>
</dbReference>
<protein>
    <recommendedName>
        <fullName evidence="9">Ig-like domain-containing protein</fullName>
    </recommendedName>
</protein>
<dbReference type="GO" id="GO:0001817">
    <property type="term" value="P:regulation of cytokine production"/>
    <property type="evidence" value="ECO:0007669"/>
    <property type="project" value="TreeGrafter"/>
</dbReference>
<keyword evidence="6" id="KW-0393">Immunoglobulin domain</keyword>
<gene>
    <name evidence="10" type="primary">LOC127359099</name>
</gene>
<evidence type="ECO:0000256" key="1">
    <source>
        <dbReference type="ARBA" id="ARBA00004370"/>
    </source>
</evidence>
<feature type="compositionally biased region" description="Basic and acidic residues" evidence="7">
    <location>
        <begin position="28"/>
        <end position="46"/>
    </location>
</feature>
<dbReference type="InterPro" id="IPR013106">
    <property type="entry name" value="Ig_V-set"/>
</dbReference>
<evidence type="ECO:0000256" key="7">
    <source>
        <dbReference type="SAM" id="MobiDB-lite"/>
    </source>
</evidence>
<keyword evidence="3 8" id="KW-0472">Membrane</keyword>
<dbReference type="InterPro" id="IPR036179">
    <property type="entry name" value="Ig-like_dom_sf"/>
</dbReference>
<evidence type="ECO:0000256" key="5">
    <source>
        <dbReference type="ARBA" id="ARBA00023180"/>
    </source>
</evidence>
<feature type="domain" description="Ig-like" evidence="9">
    <location>
        <begin position="65"/>
        <end position="165"/>
    </location>
</feature>
<dbReference type="Gene3D" id="2.60.40.10">
    <property type="entry name" value="Immunoglobulins"/>
    <property type="match status" value="1"/>
</dbReference>
<reference evidence="10" key="1">
    <citation type="submission" date="2025-08" db="UniProtKB">
        <authorList>
            <consortium name="Ensembl"/>
        </authorList>
    </citation>
    <scope>IDENTIFICATION</scope>
</reference>
<proteinExistence type="predicted"/>
<dbReference type="InterPro" id="IPR013783">
    <property type="entry name" value="Ig-like_fold"/>
</dbReference>
<evidence type="ECO:0000259" key="9">
    <source>
        <dbReference type="PROSITE" id="PS50835"/>
    </source>
</evidence>
<keyword evidence="5" id="KW-0325">Glycoprotein</keyword>
<dbReference type="Pfam" id="PF07686">
    <property type="entry name" value="V-set"/>
    <property type="match status" value="1"/>
</dbReference>
<dbReference type="SUPFAM" id="SSF48726">
    <property type="entry name" value="Immunoglobulin"/>
    <property type="match status" value="1"/>
</dbReference>
<sequence>MLVPQFSGSSLCWAFLTAQRCSQSRTGLRREREERERERERERESRGAMLTKLSVLLFVGTVTGEHQAVCPNPTMEAKQGDDVILRCFLEPEFNLSASTVDWSRVDLYKRPPVHVYRSKKDDPRAQMDRYRDRTTLNHKELSRGNADLLISSVQPSDSGSYECYIPKLKVGCTIDLAVEKENQQSTTGPPEEDREPHRKVPVAAVAAGLVVVAAVVVGLIVFLVKRGKIQIG</sequence>
<keyword evidence="8" id="KW-1133">Transmembrane helix</keyword>
<keyword evidence="2" id="KW-0732">Signal</keyword>
<name>A0A8P4KPQ6_DICLA</name>
<dbReference type="GO" id="GO:1903037">
    <property type="term" value="P:regulation of leukocyte cell-cell adhesion"/>
    <property type="evidence" value="ECO:0007669"/>
    <property type="project" value="UniProtKB-ARBA"/>
</dbReference>
<keyword evidence="4" id="KW-1015">Disulfide bond</keyword>
<accession>A0A8P4KPQ6</accession>
<dbReference type="PANTHER" id="PTHR24100:SF151">
    <property type="entry name" value="ICOS LIGAND"/>
    <property type="match status" value="1"/>
</dbReference>
<evidence type="ECO:0000256" key="4">
    <source>
        <dbReference type="ARBA" id="ARBA00023157"/>
    </source>
</evidence>
<organism evidence="10 11">
    <name type="scientific">Dicentrarchus labrax</name>
    <name type="common">European seabass</name>
    <name type="synonym">Morone labrax</name>
    <dbReference type="NCBI Taxonomy" id="13489"/>
    <lineage>
        <taxon>Eukaryota</taxon>
        <taxon>Metazoa</taxon>
        <taxon>Chordata</taxon>
        <taxon>Craniata</taxon>
        <taxon>Vertebrata</taxon>
        <taxon>Euteleostomi</taxon>
        <taxon>Actinopterygii</taxon>
        <taxon>Neopterygii</taxon>
        <taxon>Teleostei</taxon>
        <taxon>Neoteleostei</taxon>
        <taxon>Acanthomorphata</taxon>
        <taxon>Eupercaria</taxon>
        <taxon>Moronidae</taxon>
        <taxon>Dicentrarchus</taxon>
    </lineage>
</organism>
<dbReference type="SMART" id="SM00409">
    <property type="entry name" value="IG"/>
    <property type="match status" value="1"/>
</dbReference>
<dbReference type="GO" id="GO:0050852">
    <property type="term" value="P:T cell receptor signaling pathway"/>
    <property type="evidence" value="ECO:0007669"/>
    <property type="project" value="TreeGrafter"/>
</dbReference>
<evidence type="ECO:0000256" key="8">
    <source>
        <dbReference type="SAM" id="Phobius"/>
    </source>
</evidence>
<evidence type="ECO:0000256" key="6">
    <source>
        <dbReference type="ARBA" id="ARBA00023319"/>
    </source>
</evidence>
<evidence type="ECO:0000313" key="11">
    <source>
        <dbReference type="Proteomes" id="UP000694389"/>
    </source>
</evidence>
<dbReference type="GeneTree" id="ENSGT01050000244843"/>
<dbReference type="AlphaFoldDB" id="A0A8P4KPQ6"/>
<dbReference type="InterPro" id="IPR003599">
    <property type="entry name" value="Ig_sub"/>
</dbReference>
<dbReference type="SMART" id="SM00406">
    <property type="entry name" value="IGv"/>
    <property type="match status" value="1"/>
</dbReference>
<evidence type="ECO:0000256" key="3">
    <source>
        <dbReference type="ARBA" id="ARBA00023136"/>
    </source>
</evidence>
<dbReference type="InterPro" id="IPR050504">
    <property type="entry name" value="IgSF_BTN/MOG"/>
</dbReference>
<dbReference type="FunFam" id="2.60.40.10:FF:000142">
    <property type="entry name" value="V-set domain-containing T-cell activation inhibitor 1"/>
    <property type="match status" value="1"/>
</dbReference>